<dbReference type="OrthoDB" id="9764656at2"/>
<sequence length="320" mass="36178">MIEIALRKIGSKEIAAGVIALLLVVLGLGGCGPDEEATWVDMEKRVEISYGKSEHAITYAYLPQYAHRVSYQRHRLLVEYLRKKTGLPVRQIFPNTFDEHVKMVGQGQIDISFSNPFIYVKLARQFGAQAIARSVEKNGQKDFRGRIICRADNRHIRSIEDCRGKRWIAVDPSSAGGYLYPLGFFVDHGLGPNDFAEIAFAPGSAGKQEKVVLAVFFGRYDIGSIREGTLDVVADKIDRRLIRVLADTPWYPGWVYAVRRGLPPKTVARIRQALIDLDPDRPEDRRILEAANFQRIIPSDDSEFDAVRRLATRLKMDLNH</sequence>
<dbReference type="EMBL" id="FWXF01000001">
    <property type="protein sequence ID" value="SMC17808.1"/>
    <property type="molecule type" value="Genomic_DNA"/>
</dbReference>
<dbReference type="SUPFAM" id="SSF53850">
    <property type="entry name" value="Periplasmic binding protein-like II"/>
    <property type="match status" value="1"/>
</dbReference>
<evidence type="ECO:0000313" key="1">
    <source>
        <dbReference type="EMBL" id="SMC17808.1"/>
    </source>
</evidence>
<dbReference type="PANTHER" id="PTHR35841">
    <property type="entry name" value="PHOSPHONATES-BINDING PERIPLASMIC PROTEIN"/>
    <property type="match status" value="1"/>
</dbReference>
<dbReference type="AlphaFoldDB" id="A0A1W1X246"/>
<dbReference type="PANTHER" id="PTHR35841:SF1">
    <property type="entry name" value="PHOSPHONATES-BINDING PERIPLASMIC PROTEIN"/>
    <property type="match status" value="1"/>
</dbReference>
<keyword evidence="2" id="KW-1185">Reference proteome</keyword>
<dbReference type="Proteomes" id="UP000192783">
    <property type="component" value="Unassembled WGS sequence"/>
</dbReference>
<dbReference type="Pfam" id="PF12974">
    <property type="entry name" value="Phosphonate-bd"/>
    <property type="match status" value="1"/>
</dbReference>
<accession>A0A1W1X246</accession>
<protein>
    <submittedName>
        <fullName evidence="1">Phosphonate transport system substrate-binding protein</fullName>
    </submittedName>
</protein>
<dbReference type="PROSITE" id="PS51257">
    <property type="entry name" value="PROKAR_LIPOPROTEIN"/>
    <property type="match status" value="1"/>
</dbReference>
<organism evidence="1 2">
    <name type="scientific">Desulfacinum hydrothermale DSM 13146</name>
    <dbReference type="NCBI Taxonomy" id="1121390"/>
    <lineage>
        <taxon>Bacteria</taxon>
        <taxon>Pseudomonadati</taxon>
        <taxon>Thermodesulfobacteriota</taxon>
        <taxon>Syntrophobacteria</taxon>
        <taxon>Syntrophobacterales</taxon>
        <taxon>Syntrophobacteraceae</taxon>
        <taxon>Desulfacinum</taxon>
    </lineage>
</organism>
<dbReference type="STRING" id="1121390.SAMN02746041_00399"/>
<dbReference type="RefSeq" id="WP_084055856.1">
    <property type="nucleotide sequence ID" value="NZ_FWXF01000001.1"/>
</dbReference>
<proteinExistence type="predicted"/>
<dbReference type="CDD" id="cd01071">
    <property type="entry name" value="PBP2_PhnD_like"/>
    <property type="match status" value="1"/>
</dbReference>
<gene>
    <name evidence="1" type="ORF">SAMN02746041_00399</name>
</gene>
<reference evidence="1 2" key="1">
    <citation type="submission" date="2017-04" db="EMBL/GenBank/DDBJ databases">
        <authorList>
            <person name="Afonso C.L."/>
            <person name="Miller P.J."/>
            <person name="Scott M.A."/>
            <person name="Spackman E."/>
            <person name="Goraichik I."/>
            <person name="Dimitrov K.M."/>
            <person name="Suarez D.L."/>
            <person name="Swayne D.E."/>
        </authorList>
    </citation>
    <scope>NUCLEOTIDE SEQUENCE [LARGE SCALE GENOMIC DNA]</scope>
    <source>
        <strain evidence="1 2">DSM 13146</strain>
    </source>
</reference>
<name>A0A1W1X246_9BACT</name>
<evidence type="ECO:0000313" key="2">
    <source>
        <dbReference type="Proteomes" id="UP000192783"/>
    </source>
</evidence>
<dbReference type="Gene3D" id="3.40.190.10">
    <property type="entry name" value="Periplasmic binding protein-like II"/>
    <property type="match status" value="2"/>
</dbReference>